<evidence type="ECO:0000313" key="2">
    <source>
        <dbReference type="EMBL" id="AFA40850.1"/>
    </source>
</evidence>
<keyword evidence="1" id="KW-0472">Membrane</keyword>
<feature type="transmembrane region" description="Helical" evidence="1">
    <location>
        <begin position="150"/>
        <end position="170"/>
    </location>
</feature>
<geneLocation type="plasmid" evidence="2 3">
    <name>extrachromosomal element</name>
</geneLocation>
<dbReference type="HOGENOM" id="CLU_1521934_0_0_2"/>
<sequence length="176" mass="17735">MSAKIAKTTATLSRRLPAVKASIAKKLPAVKAGLAKVGTAVKGAAVKAAGLAKVAATSKIGKVALGAAAIGGGVGLGAYLAQTGLAAGQAYGQYATQQSLYGQPVEQPPLFPWSLGEGQLLGAPEGYGGVYQIGGPIGSLPSPAENVVRFFTSPFVLLIILLIIGGYFLIKAWKSK</sequence>
<evidence type="ECO:0000313" key="3">
    <source>
        <dbReference type="Proteomes" id="UP000009062"/>
    </source>
</evidence>
<accession>H6QE20</accession>
<name>H6QE20_PYROT</name>
<dbReference type="KEGG" id="pog:Pogu_ECE023"/>
<keyword evidence="3" id="KW-1185">Reference proteome</keyword>
<proteinExistence type="predicted"/>
<protein>
    <submittedName>
        <fullName evidence="2">Uncharacterized protein</fullName>
    </submittedName>
</protein>
<dbReference type="Proteomes" id="UP000009062">
    <property type="component" value="Plasmid extrachromosomal element"/>
</dbReference>
<reference evidence="2 3" key="1">
    <citation type="submission" date="2012-01" db="EMBL/GenBank/DDBJ databases">
        <title>Complete Genome Sequence of Pyrobaculum oguniense.</title>
        <authorList>
            <person name="Bernick D.L."/>
            <person name="Karplus K."/>
            <person name="Lui L.M."/>
            <person name="Coker J.K.C."/>
            <person name="Murphy J.N."/>
            <person name="Cozen A.E."/>
            <person name="Chan P.P."/>
            <person name="Lowe T.M."/>
        </authorList>
    </citation>
    <scope>NUCLEOTIDE SEQUENCE [LARGE SCALE GENOMIC DNA]</scope>
    <source>
        <strain evidence="2 3">TE7</strain>
        <plasmid evidence="2 3">extrachromosomal element</plasmid>
    </source>
</reference>
<keyword evidence="2" id="KW-0614">Plasmid</keyword>
<organism evidence="2 3">
    <name type="scientific">Pyrobaculum oguniense (strain DSM 13380 / JCM 10595 / TE7)</name>
    <dbReference type="NCBI Taxonomy" id="698757"/>
    <lineage>
        <taxon>Archaea</taxon>
        <taxon>Thermoproteota</taxon>
        <taxon>Thermoprotei</taxon>
        <taxon>Thermoproteales</taxon>
        <taxon>Thermoproteaceae</taxon>
        <taxon>Pyrobaculum</taxon>
    </lineage>
</organism>
<evidence type="ECO:0000256" key="1">
    <source>
        <dbReference type="SAM" id="Phobius"/>
    </source>
</evidence>
<keyword evidence="1" id="KW-0812">Transmembrane</keyword>
<dbReference type="AlphaFoldDB" id="H6QE20"/>
<dbReference type="EMBL" id="CP003317">
    <property type="protein sequence ID" value="AFA40850.1"/>
    <property type="molecule type" value="Genomic_DNA"/>
</dbReference>
<gene>
    <name evidence="2" type="ORF">Pogu_ECE023</name>
</gene>
<keyword evidence="1" id="KW-1133">Transmembrane helix</keyword>